<dbReference type="Proteomes" id="UP000009149">
    <property type="component" value="Chromosome"/>
</dbReference>
<accession>B3DYV8</accession>
<proteinExistence type="predicted"/>
<name>B3DYV8_METI4</name>
<organism evidence="2 3">
    <name type="scientific">Methylacidiphilum infernorum (isolate V4)</name>
    <name type="common">Methylokorus infernorum (strain V4)</name>
    <dbReference type="NCBI Taxonomy" id="481448"/>
    <lineage>
        <taxon>Bacteria</taxon>
        <taxon>Pseudomonadati</taxon>
        <taxon>Verrucomicrobiota</taxon>
        <taxon>Methylacidiphilae</taxon>
        <taxon>Methylacidiphilales</taxon>
        <taxon>Methylacidiphilaceae</taxon>
        <taxon>Methylacidiphilum (ex Ratnadevi et al. 2023)</taxon>
    </lineage>
</organism>
<feature type="region of interest" description="Disordered" evidence="1">
    <location>
        <begin position="39"/>
        <end position="59"/>
    </location>
</feature>
<sequence length="59" mass="6635">MLDSIRLASALGLKEHFGIQVFFVSVDNRLNKAAFSEGKGSRRHIPSLKDHRRKAMAIL</sequence>
<evidence type="ECO:0000313" key="3">
    <source>
        <dbReference type="Proteomes" id="UP000009149"/>
    </source>
</evidence>
<feature type="compositionally biased region" description="Basic residues" evidence="1">
    <location>
        <begin position="41"/>
        <end position="59"/>
    </location>
</feature>
<evidence type="ECO:0000256" key="1">
    <source>
        <dbReference type="SAM" id="MobiDB-lite"/>
    </source>
</evidence>
<reference evidence="2 3" key="1">
    <citation type="journal article" date="2008" name="Biol. Direct">
        <title>Complete genome sequence of the extremely acidophilic methanotroph isolate V4, Methylacidiphilum infernorum, a representative of the bacterial phylum Verrucomicrobia.</title>
        <authorList>
            <person name="Hou S."/>
            <person name="Makarova K.S."/>
            <person name="Saw J.H."/>
            <person name="Senin P."/>
            <person name="Ly B.V."/>
            <person name="Zhou Z."/>
            <person name="Ren Y."/>
            <person name="Wang J."/>
            <person name="Galperin M.Y."/>
            <person name="Omelchenko M.V."/>
            <person name="Wolf Y.I."/>
            <person name="Yutin N."/>
            <person name="Koonin E.V."/>
            <person name="Stott M.B."/>
            <person name="Mountain B.W."/>
            <person name="Crowe M.A."/>
            <person name="Smirnova A.V."/>
            <person name="Dunfield P.F."/>
            <person name="Feng L."/>
            <person name="Wang L."/>
            <person name="Alam M."/>
        </authorList>
    </citation>
    <scope>NUCLEOTIDE SEQUENCE [LARGE SCALE GENOMIC DNA]</scope>
    <source>
        <strain evidence="3">Isolate V4</strain>
    </source>
</reference>
<evidence type="ECO:0000313" key="2">
    <source>
        <dbReference type="EMBL" id="ACD82480.1"/>
    </source>
</evidence>
<dbReference type="KEGG" id="min:Minf_0422"/>
<dbReference type="AlphaFoldDB" id="B3DYV8"/>
<dbReference type="EMBL" id="CP000975">
    <property type="protein sequence ID" value="ACD82480.1"/>
    <property type="molecule type" value="Genomic_DNA"/>
</dbReference>
<dbReference type="HOGENOM" id="CLU_2955257_0_0_0"/>
<dbReference type="STRING" id="481448.Minf_0422"/>
<protein>
    <submittedName>
        <fullName evidence="2">Uncharacterized protein</fullName>
    </submittedName>
</protein>
<gene>
    <name evidence="2" type="ordered locus">Minf_0422</name>
</gene>